<dbReference type="AlphaFoldDB" id="A0A9P6NBR3"/>
<dbReference type="Proteomes" id="UP000886653">
    <property type="component" value="Unassembled WGS sequence"/>
</dbReference>
<keyword evidence="2" id="KW-0472">Membrane</keyword>
<sequence>MAFMSYVLFVVTWILTVEFLCHILSEYSFRLTRRMVRQTLQAFSLVDRSGANALKRLGGVSNQLSLRFGHTAASRVEIEVPIEIPAKHSTDPINLRYSPWEVAEVNSRWIKFLLTPWGVTTPLMKSWTLQGLIQSFLEDSEEYRIPLFYKIQKFSTPILDSKKGSQFSKKIRETDPEQAKAQGGRETIKGTHSRFLTDADIAQLGRQHALLYDVRSTPVVDLKHHRWGQNIPKIR</sequence>
<evidence type="ECO:0000256" key="1">
    <source>
        <dbReference type="SAM" id="MobiDB-lite"/>
    </source>
</evidence>
<evidence type="ECO:0000256" key="2">
    <source>
        <dbReference type="SAM" id="Phobius"/>
    </source>
</evidence>
<reference evidence="3" key="1">
    <citation type="submission" date="2013-11" db="EMBL/GenBank/DDBJ databases">
        <title>Genome sequence of the fusiform rust pathogen reveals effectors for host alternation and coevolution with pine.</title>
        <authorList>
            <consortium name="DOE Joint Genome Institute"/>
            <person name="Smith K."/>
            <person name="Pendleton A."/>
            <person name="Kubisiak T."/>
            <person name="Anderson C."/>
            <person name="Salamov A."/>
            <person name="Aerts A."/>
            <person name="Riley R."/>
            <person name="Clum A."/>
            <person name="Lindquist E."/>
            <person name="Ence D."/>
            <person name="Campbell M."/>
            <person name="Kronenberg Z."/>
            <person name="Feau N."/>
            <person name="Dhillon B."/>
            <person name="Hamelin R."/>
            <person name="Burleigh J."/>
            <person name="Smith J."/>
            <person name="Yandell M."/>
            <person name="Nelson C."/>
            <person name="Grigoriev I."/>
            <person name="Davis J."/>
        </authorList>
    </citation>
    <scope>NUCLEOTIDE SEQUENCE</scope>
    <source>
        <strain evidence="3">G11</strain>
    </source>
</reference>
<feature type="transmembrane region" description="Helical" evidence="2">
    <location>
        <begin position="6"/>
        <end position="25"/>
    </location>
</feature>
<proteinExistence type="predicted"/>
<name>A0A9P6NBR3_9BASI</name>
<keyword evidence="4" id="KW-1185">Reference proteome</keyword>
<protein>
    <submittedName>
        <fullName evidence="3">Uncharacterized protein</fullName>
    </submittedName>
</protein>
<keyword evidence="2" id="KW-1133">Transmembrane helix</keyword>
<keyword evidence="2" id="KW-0812">Transmembrane</keyword>
<accession>A0A9P6NBR3</accession>
<evidence type="ECO:0000313" key="4">
    <source>
        <dbReference type="Proteomes" id="UP000886653"/>
    </source>
</evidence>
<gene>
    <name evidence="3" type="ORF">CROQUDRAFT_717308</name>
</gene>
<feature type="region of interest" description="Disordered" evidence="1">
    <location>
        <begin position="165"/>
        <end position="187"/>
    </location>
</feature>
<comment type="caution">
    <text evidence="3">The sequence shown here is derived from an EMBL/GenBank/DDBJ whole genome shotgun (WGS) entry which is preliminary data.</text>
</comment>
<dbReference type="EMBL" id="MU167326">
    <property type="protein sequence ID" value="KAG0143189.1"/>
    <property type="molecule type" value="Genomic_DNA"/>
</dbReference>
<evidence type="ECO:0000313" key="3">
    <source>
        <dbReference type="EMBL" id="KAG0143189.1"/>
    </source>
</evidence>
<organism evidence="3 4">
    <name type="scientific">Cronartium quercuum f. sp. fusiforme G11</name>
    <dbReference type="NCBI Taxonomy" id="708437"/>
    <lineage>
        <taxon>Eukaryota</taxon>
        <taxon>Fungi</taxon>
        <taxon>Dikarya</taxon>
        <taxon>Basidiomycota</taxon>
        <taxon>Pucciniomycotina</taxon>
        <taxon>Pucciniomycetes</taxon>
        <taxon>Pucciniales</taxon>
        <taxon>Coleosporiaceae</taxon>
        <taxon>Cronartium</taxon>
    </lineage>
</organism>